<feature type="modified residue" description="N6-(pyridoxal phosphate)lysine" evidence="5">
    <location>
        <position position="201"/>
    </location>
</feature>
<comment type="cofactor">
    <cofactor evidence="1">
        <name>pyridoxal 5'-phosphate</name>
        <dbReference type="ChEBI" id="CHEBI:597326"/>
    </cofactor>
</comment>
<keyword evidence="4" id="KW-0456">Lyase</keyword>
<dbReference type="GO" id="GO:0005829">
    <property type="term" value="C:cytosol"/>
    <property type="evidence" value="ECO:0007669"/>
    <property type="project" value="TreeGrafter"/>
</dbReference>
<keyword evidence="8" id="KW-1185">Reference proteome</keyword>
<keyword evidence="3" id="KW-0663">Pyridoxal phosphate</keyword>
<dbReference type="GO" id="GO:0006567">
    <property type="term" value="P:L-threonine catabolic process"/>
    <property type="evidence" value="ECO:0007669"/>
    <property type="project" value="TreeGrafter"/>
</dbReference>
<dbReference type="AlphaFoldDB" id="A0AAV1IKC8"/>
<evidence type="ECO:0000259" key="6">
    <source>
        <dbReference type="Pfam" id="PF01212"/>
    </source>
</evidence>
<name>A0AAV1IKC8_9CHLO</name>
<dbReference type="PANTHER" id="PTHR48097:SF9">
    <property type="entry name" value="L-THREONINE ALDOLASE"/>
    <property type="match status" value="1"/>
</dbReference>
<proteinExistence type="inferred from homology"/>
<comment type="caution">
    <text evidence="7">The sequence shown here is derived from an EMBL/GenBank/DDBJ whole genome shotgun (WGS) entry which is preliminary data.</text>
</comment>
<dbReference type="FunFam" id="3.40.640.10:FF:000030">
    <property type="entry name" value="Low-specificity L-threonine aldolase"/>
    <property type="match status" value="1"/>
</dbReference>
<dbReference type="GO" id="GO:0008732">
    <property type="term" value="F:L-allo-threonine aldolase activity"/>
    <property type="evidence" value="ECO:0007669"/>
    <property type="project" value="TreeGrafter"/>
</dbReference>
<evidence type="ECO:0000256" key="4">
    <source>
        <dbReference type="ARBA" id="ARBA00023239"/>
    </source>
</evidence>
<dbReference type="InterPro" id="IPR015422">
    <property type="entry name" value="PyrdxlP-dep_Trfase_small"/>
</dbReference>
<dbReference type="InterPro" id="IPR001597">
    <property type="entry name" value="ArAA_b-elim_lyase/Thr_aldolase"/>
</dbReference>
<dbReference type="InterPro" id="IPR015421">
    <property type="entry name" value="PyrdxlP-dep_Trfase_major"/>
</dbReference>
<evidence type="ECO:0000256" key="1">
    <source>
        <dbReference type="ARBA" id="ARBA00001933"/>
    </source>
</evidence>
<dbReference type="Gene3D" id="3.40.640.10">
    <property type="entry name" value="Type I PLP-dependent aspartate aminotransferase-like (Major domain)"/>
    <property type="match status" value="1"/>
</dbReference>
<dbReference type="CDD" id="cd06502">
    <property type="entry name" value="TA_like"/>
    <property type="match status" value="1"/>
</dbReference>
<evidence type="ECO:0000313" key="7">
    <source>
        <dbReference type="EMBL" id="CAK0787132.1"/>
    </source>
</evidence>
<accession>A0AAV1IKC8</accession>
<evidence type="ECO:0000256" key="3">
    <source>
        <dbReference type="ARBA" id="ARBA00022898"/>
    </source>
</evidence>
<evidence type="ECO:0000256" key="2">
    <source>
        <dbReference type="ARBA" id="ARBA00006966"/>
    </source>
</evidence>
<dbReference type="PIRSF" id="PIRSF017617">
    <property type="entry name" value="Thr_aldolase"/>
    <property type="match status" value="1"/>
</dbReference>
<dbReference type="FunFam" id="3.90.1150.10:FF:000041">
    <property type="entry name" value="Low-specificity L-threonine aldolase"/>
    <property type="match status" value="1"/>
</dbReference>
<organism evidence="7 8">
    <name type="scientific">Coccomyxa viridis</name>
    <dbReference type="NCBI Taxonomy" id="1274662"/>
    <lineage>
        <taxon>Eukaryota</taxon>
        <taxon>Viridiplantae</taxon>
        <taxon>Chlorophyta</taxon>
        <taxon>core chlorophytes</taxon>
        <taxon>Trebouxiophyceae</taxon>
        <taxon>Trebouxiophyceae incertae sedis</taxon>
        <taxon>Coccomyxaceae</taxon>
        <taxon>Coccomyxa</taxon>
    </lineage>
</organism>
<gene>
    <name evidence="7" type="ORF">CVIRNUC_010348</name>
</gene>
<evidence type="ECO:0000313" key="8">
    <source>
        <dbReference type="Proteomes" id="UP001314263"/>
    </source>
</evidence>
<dbReference type="SUPFAM" id="SSF53383">
    <property type="entry name" value="PLP-dependent transferases"/>
    <property type="match status" value="1"/>
</dbReference>
<evidence type="ECO:0000256" key="5">
    <source>
        <dbReference type="PIRSR" id="PIRSR017617-1"/>
    </source>
</evidence>
<dbReference type="InterPro" id="IPR023603">
    <property type="entry name" value="Low_specificity_L-TA-like"/>
</dbReference>
<dbReference type="EMBL" id="CAUYUE010000016">
    <property type="protein sequence ID" value="CAK0787132.1"/>
    <property type="molecule type" value="Genomic_DNA"/>
</dbReference>
<dbReference type="Proteomes" id="UP001314263">
    <property type="component" value="Unassembled WGS sequence"/>
</dbReference>
<comment type="similarity">
    <text evidence="2">Belongs to the threonine aldolase family.</text>
</comment>
<dbReference type="InterPro" id="IPR015424">
    <property type="entry name" value="PyrdxlP-dep_Trfase"/>
</dbReference>
<dbReference type="NCBIfam" id="NF041359">
    <property type="entry name" value="GntG_guanitoxin"/>
    <property type="match status" value="1"/>
</dbReference>
<feature type="domain" description="Aromatic amino acid beta-eliminating lyase/threonine aldolase" evidence="6">
    <location>
        <begin position="3"/>
        <end position="287"/>
    </location>
</feature>
<dbReference type="Pfam" id="PF01212">
    <property type="entry name" value="Beta_elim_lyase"/>
    <property type="match status" value="1"/>
</dbReference>
<dbReference type="NCBIfam" id="NF007825">
    <property type="entry name" value="PRK10534.1"/>
    <property type="match status" value="1"/>
</dbReference>
<dbReference type="GO" id="GO:0006545">
    <property type="term" value="P:glycine biosynthetic process"/>
    <property type="evidence" value="ECO:0007669"/>
    <property type="project" value="TreeGrafter"/>
</dbReference>
<dbReference type="PANTHER" id="PTHR48097">
    <property type="entry name" value="L-THREONINE ALDOLASE-RELATED"/>
    <property type="match status" value="1"/>
</dbReference>
<sequence>MIDLRSDTVTRPTPAMRKAMAEAEVGDDVWGDDPTVLRLQEMAAAMVGKEAALFVPSGTMGNLSAVLAHCHERGSEVIVGDESHIFQYEADGVSVLGGVGMHTVPTADNGELPLAALSKAVRADDQHCPRTSLVCIESSHNRCGGCALSLEYMRSLKSWADDLGLPVHLDGARVFNAAVALGVDVTAITELVTSVQFCLSKGLGAPVGSIVAGPKPFIARVHRLRKMLGGGMRQVGVLAAPGLLSLTESTKRLQDDHDNALLLAKGLASCPHIDIRTDLVHTNIVIFNLRDSCPLTAKDFIPLLQQHGVLIIPFRGGMRAVTHYDVSTEQCEQALQVMLSLLNEAESHAKHVSKYAMTNGTSLIGPEAKTVKGY</sequence>
<dbReference type="Gene3D" id="3.90.1150.10">
    <property type="entry name" value="Aspartate Aminotransferase, domain 1"/>
    <property type="match status" value="1"/>
</dbReference>
<reference evidence="7 8" key="1">
    <citation type="submission" date="2023-10" db="EMBL/GenBank/DDBJ databases">
        <authorList>
            <person name="Maclean D."/>
            <person name="Macfadyen A."/>
        </authorList>
    </citation>
    <scope>NUCLEOTIDE SEQUENCE [LARGE SCALE GENOMIC DNA]</scope>
</reference>
<protein>
    <recommendedName>
        <fullName evidence="6">Aromatic amino acid beta-eliminating lyase/threonine aldolase domain-containing protein</fullName>
    </recommendedName>
</protein>